<proteinExistence type="predicted"/>
<name>A0A1C3RCB2_9PROT</name>
<feature type="domain" description="HTH cro/C1-type" evidence="2">
    <location>
        <begin position="30"/>
        <end position="84"/>
    </location>
</feature>
<organism evidence="3 4">
    <name type="scientific">Candidatus Terasakiella magnetica</name>
    <dbReference type="NCBI Taxonomy" id="1867952"/>
    <lineage>
        <taxon>Bacteria</taxon>
        <taxon>Pseudomonadati</taxon>
        <taxon>Pseudomonadota</taxon>
        <taxon>Alphaproteobacteria</taxon>
        <taxon>Rhodospirillales</taxon>
        <taxon>Terasakiellaceae</taxon>
        <taxon>Terasakiella</taxon>
    </lineage>
</organism>
<reference evidence="3 4" key="1">
    <citation type="submission" date="2016-07" db="EMBL/GenBank/DDBJ databases">
        <authorList>
            <person name="Lefevre C.T."/>
        </authorList>
    </citation>
    <scope>NUCLEOTIDE SEQUENCE [LARGE SCALE GENOMIC DNA]</scope>
    <source>
        <strain evidence="3">PR1</strain>
    </source>
</reference>
<dbReference type="Pfam" id="PF01381">
    <property type="entry name" value="HTH_3"/>
    <property type="match status" value="1"/>
</dbReference>
<dbReference type="SUPFAM" id="SSF47413">
    <property type="entry name" value="lambda repressor-like DNA-binding domains"/>
    <property type="match status" value="1"/>
</dbReference>
<evidence type="ECO:0000313" key="4">
    <source>
        <dbReference type="Proteomes" id="UP000231658"/>
    </source>
</evidence>
<dbReference type="RefSeq" id="WP_069185644.1">
    <property type="nucleotide sequence ID" value="NZ_FLYE01000001.1"/>
</dbReference>
<keyword evidence="4" id="KW-1185">Reference proteome</keyword>
<dbReference type="SMART" id="SM00530">
    <property type="entry name" value="HTH_XRE"/>
    <property type="match status" value="1"/>
</dbReference>
<dbReference type="GO" id="GO:0003677">
    <property type="term" value="F:DNA binding"/>
    <property type="evidence" value="ECO:0007669"/>
    <property type="project" value="InterPro"/>
</dbReference>
<dbReference type="PROSITE" id="PS50943">
    <property type="entry name" value="HTH_CROC1"/>
    <property type="match status" value="1"/>
</dbReference>
<dbReference type="InterPro" id="IPR010982">
    <property type="entry name" value="Lambda_DNA-bd_dom_sf"/>
</dbReference>
<dbReference type="CDD" id="cd00093">
    <property type="entry name" value="HTH_XRE"/>
    <property type="match status" value="1"/>
</dbReference>
<feature type="region of interest" description="Disordered" evidence="1">
    <location>
        <begin position="1"/>
        <end position="23"/>
    </location>
</feature>
<evidence type="ECO:0000256" key="1">
    <source>
        <dbReference type="SAM" id="MobiDB-lite"/>
    </source>
</evidence>
<dbReference type="EMBL" id="FLYE01000001">
    <property type="protein sequence ID" value="SCA54910.1"/>
    <property type="molecule type" value="Genomic_DNA"/>
</dbReference>
<dbReference type="STRING" id="1867952.MTBPR1_10157"/>
<protein>
    <submittedName>
        <fullName evidence="3">Uncharacterized HTH-type transcriptional regulator Smed_0045</fullName>
    </submittedName>
</protein>
<dbReference type="OrthoDB" id="9797172at2"/>
<dbReference type="AlphaFoldDB" id="A0A1C3RCB2"/>
<evidence type="ECO:0000259" key="2">
    <source>
        <dbReference type="PROSITE" id="PS50943"/>
    </source>
</evidence>
<accession>A0A1C3RCB2</accession>
<dbReference type="Proteomes" id="UP000231658">
    <property type="component" value="Unassembled WGS sequence"/>
</dbReference>
<evidence type="ECO:0000313" key="3">
    <source>
        <dbReference type="EMBL" id="SCA54910.1"/>
    </source>
</evidence>
<gene>
    <name evidence="3" type="ORF">MTBPR1_10157</name>
</gene>
<dbReference type="Gene3D" id="1.10.260.40">
    <property type="entry name" value="lambda repressor-like DNA-binding domains"/>
    <property type="match status" value="1"/>
</dbReference>
<sequence>MVKTATKEILPGTRGSDTPHPVDVHVGQRVKLRRTLMGMTQGKLGESIGLTFQQIQKYERGANRVSASKLWQLSNVLDVPISFFFEDMPESVRDSFPGYEGQTAESDIPEEHLTLHRRQTLELVRTFSRLQDPVIRKRVIDVVRAIAESETVNG</sequence>
<dbReference type="InterPro" id="IPR001387">
    <property type="entry name" value="Cro/C1-type_HTH"/>
</dbReference>